<dbReference type="RefSeq" id="XP_070912452.1">
    <property type="nucleotide sequence ID" value="XM_071056351.1"/>
</dbReference>
<proteinExistence type="predicted"/>
<dbReference type="GeneID" id="98171674"/>
<organism evidence="1 2">
    <name type="scientific">Madurella fahalii</name>
    <dbReference type="NCBI Taxonomy" id="1157608"/>
    <lineage>
        <taxon>Eukaryota</taxon>
        <taxon>Fungi</taxon>
        <taxon>Dikarya</taxon>
        <taxon>Ascomycota</taxon>
        <taxon>Pezizomycotina</taxon>
        <taxon>Sordariomycetes</taxon>
        <taxon>Sordariomycetidae</taxon>
        <taxon>Sordariales</taxon>
        <taxon>Sordariales incertae sedis</taxon>
        <taxon>Madurella</taxon>
    </lineage>
</organism>
<keyword evidence="2" id="KW-1185">Reference proteome</keyword>
<evidence type="ECO:0000313" key="2">
    <source>
        <dbReference type="Proteomes" id="UP001628179"/>
    </source>
</evidence>
<comment type="caution">
    <text evidence="1">The sequence shown here is derived from an EMBL/GenBank/DDBJ whole genome shotgun (WGS) entry which is preliminary data.</text>
</comment>
<protein>
    <submittedName>
        <fullName evidence="1">Uncharacterized protein</fullName>
    </submittedName>
</protein>
<gene>
    <name evidence="1" type="ORF">MFIFM68171_00929</name>
</gene>
<dbReference type="Proteomes" id="UP001628179">
    <property type="component" value="Unassembled WGS sequence"/>
</dbReference>
<evidence type="ECO:0000313" key="1">
    <source>
        <dbReference type="EMBL" id="GAB1310719.1"/>
    </source>
</evidence>
<sequence>MSWAHYLPDDRLRWTAGNDSYPIWPSEPKIPIIENIVRLTLSRLGDGHQAKDQFSVEFSADGARHKVYEVKHPSWPISYLFRVAIAVDPRLKLESEMATLHFLRQHTRIPTARPIA</sequence>
<dbReference type="EMBL" id="BAAFSV010000001">
    <property type="protein sequence ID" value="GAB1310719.1"/>
    <property type="molecule type" value="Genomic_DNA"/>
</dbReference>
<name>A0ABQ0FYZ7_9PEZI</name>
<accession>A0ABQ0FYZ7</accession>
<reference evidence="1 2" key="1">
    <citation type="submission" date="2024-09" db="EMBL/GenBank/DDBJ databases">
        <title>Itraconazole resistance in Madurella fahalii resulting from another homologue of gene encoding cytochrome P450 14-alpha sterol demethylase (CYP51).</title>
        <authorList>
            <person name="Yoshioka I."/>
            <person name="Fahal A.H."/>
            <person name="Kaneko S."/>
            <person name="Yaguchi T."/>
        </authorList>
    </citation>
    <scope>NUCLEOTIDE SEQUENCE [LARGE SCALE GENOMIC DNA]</scope>
    <source>
        <strain evidence="1 2">IFM 68171</strain>
    </source>
</reference>